<evidence type="ECO:0000313" key="4">
    <source>
        <dbReference type="EMBL" id="SFG43567.1"/>
    </source>
</evidence>
<accession>A0A1I2RY77</accession>
<name>A0A1I2RY77_9CORY</name>
<reference evidence="4 5" key="1">
    <citation type="submission" date="2016-10" db="EMBL/GenBank/DDBJ databases">
        <authorList>
            <person name="de Groot N.N."/>
        </authorList>
    </citation>
    <scope>NUCLEOTIDE SEQUENCE [LARGE SCALE GENOMIC DNA]</scope>
    <source>
        <strain>J11</strain>
        <strain evidence="5">PG 39</strain>
    </source>
</reference>
<dbReference type="OrthoDB" id="4774874at2"/>
<protein>
    <submittedName>
        <fullName evidence="4">Predicted O-methyltransferase YrrM</fullName>
    </submittedName>
</protein>
<dbReference type="InterPro" id="IPR002935">
    <property type="entry name" value="SAM_O-MeTrfase"/>
</dbReference>
<dbReference type="GO" id="GO:0032259">
    <property type="term" value="P:methylation"/>
    <property type="evidence" value="ECO:0007669"/>
    <property type="project" value="UniProtKB-KW"/>
</dbReference>
<gene>
    <name evidence="4" type="ORF">SAMN05660282_00874</name>
</gene>
<dbReference type="AlphaFoldDB" id="A0A1I2RY77"/>
<dbReference type="PANTHER" id="PTHR10509:SF85">
    <property type="entry name" value="O-METHYLTRANSFERASE RV1220C-RELATED"/>
    <property type="match status" value="1"/>
</dbReference>
<keyword evidence="2 4" id="KW-0808">Transferase</keyword>
<dbReference type="GO" id="GO:0008757">
    <property type="term" value="F:S-adenosylmethionine-dependent methyltransferase activity"/>
    <property type="evidence" value="ECO:0007669"/>
    <property type="project" value="TreeGrafter"/>
</dbReference>
<dbReference type="GO" id="GO:0008171">
    <property type="term" value="F:O-methyltransferase activity"/>
    <property type="evidence" value="ECO:0007669"/>
    <property type="project" value="InterPro"/>
</dbReference>
<keyword evidence="1 4" id="KW-0489">Methyltransferase</keyword>
<dbReference type="InterPro" id="IPR050362">
    <property type="entry name" value="Cation-dep_OMT"/>
</dbReference>
<dbReference type="PROSITE" id="PS51682">
    <property type="entry name" value="SAM_OMT_I"/>
    <property type="match status" value="1"/>
</dbReference>
<sequence>MNPALSSYIESTANEDEALHNARQDAEEFGLTVPDIMTGQLLTALTAMTRNSRSTGAVAVTPAASVVGLYILKGLDSTGILTCIDPEAEHQRQARQTFRDAGYSPSRYRFLPSRPLEVMGRLAEASYQLIYVDASPMDMCAMVTTAWPLLTEGGVLIMADALLDGTLADESRKDRLTVSAREADALINSLEGAVVSRLPLGAGMTLVTKTTP</sequence>
<dbReference type="STRING" id="185761.SAMN05660282_00874"/>
<dbReference type="EMBL" id="FOPJ01000004">
    <property type="protein sequence ID" value="SFG43567.1"/>
    <property type="molecule type" value="Genomic_DNA"/>
</dbReference>
<dbReference type="InterPro" id="IPR029063">
    <property type="entry name" value="SAM-dependent_MTases_sf"/>
</dbReference>
<evidence type="ECO:0000256" key="3">
    <source>
        <dbReference type="ARBA" id="ARBA00022691"/>
    </source>
</evidence>
<keyword evidence="5" id="KW-1185">Reference proteome</keyword>
<keyword evidence="3" id="KW-0949">S-adenosyl-L-methionine</keyword>
<evidence type="ECO:0000256" key="2">
    <source>
        <dbReference type="ARBA" id="ARBA00022679"/>
    </source>
</evidence>
<proteinExistence type="predicted"/>
<evidence type="ECO:0000256" key="1">
    <source>
        <dbReference type="ARBA" id="ARBA00022603"/>
    </source>
</evidence>
<organism evidence="4 5">
    <name type="scientific">Corynebacterium spheniscorum</name>
    <dbReference type="NCBI Taxonomy" id="185761"/>
    <lineage>
        <taxon>Bacteria</taxon>
        <taxon>Bacillati</taxon>
        <taxon>Actinomycetota</taxon>
        <taxon>Actinomycetes</taxon>
        <taxon>Mycobacteriales</taxon>
        <taxon>Corynebacteriaceae</taxon>
        <taxon>Corynebacterium</taxon>
    </lineage>
</organism>
<evidence type="ECO:0000313" key="5">
    <source>
        <dbReference type="Proteomes" id="UP000199065"/>
    </source>
</evidence>
<dbReference type="Gene3D" id="3.40.50.150">
    <property type="entry name" value="Vaccinia Virus protein VP39"/>
    <property type="match status" value="1"/>
</dbReference>
<dbReference type="SUPFAM" id="SSF53335">
    <property type="entry name" value="S-adenosyl-L-methionine-dependent methyltransferases"/>
    <property type="match status" value="1"/>
</dbReference>
<dbReference type="Proteomes" id="UP000199065">
    <property type="component" value="Unassembled WGS sequence"/>
</dbReference>
<dbReference type="Pfam" id="PF13578">
    <property type="entry name" value="Methyltransf_24"/>
    <property type="match status" value="1"/>
</dbReference>
<dbReference type="PANTHER" id="PTHR10509">
    <property type="entry name" value="O-METHYLTRANSFERASE-RELATED"/>
    <property type="match status" value="1"/>
</dbReference>
<dbReference type="RefSeq" id="WP_092284821.1">
    <property type="nucleotide sequence ID" value="NZ_FOPJ01000004.1"/>
</dbReference>